<dbReference type="InterPro" id="IPR015943">
    <property type="entry name" value="WD40/YVTN_repeat-like_dom_sf"/>
</dbReference>
<reference evidence="1 2" key="1">
    <citation type="submission" date="2016-01" db="EMBL/GenBank/DDBJ databases">
        <authorList>
            <person name="Oliw E.H."/>
        </authorList>
    </citation>
    <scope>NUCLEOTIDE SEQUENCE [LARGE SCALE GENOMIC DNA]</scope>
    <source>
        <strain evidence="1 2">CMW7756B</strain>
    </source>
</reference>
<gene>
    <name evidence="1" type="ORF">HMPREF3233_00568</name>
</gene>
<dbReference type="InterPro" id="IPR011048">
    <property type="entry name" value="Haem_d1_sf"/>
</dbReference>
<accession>A0A133S5T4</accession>
<dbReference type="Proteomes" id="UP000070226">
    <property type="component" value="Unassembled WGS sequence"/>
</dbReference>
<dbReference type="STRING" id="39777.B7L28_05125"/>
<proteinExistence type="predicted"/>
<protein>
    <submittedName>
        <fullName evidence="1">Uncharacterized protein</fullName>
    </submittedName>
</protein>
<dbReference type="SUPFAM" id="SSF51004">
    <property type="entry name" value="C-terminal (heme d1) domain of cytochrome cd1-nitrite reductase"/>
    <property type="match status" value="1"/>
</dbReference>
<comment type="caution">
    <text evidence="1">The sequence shown here is derived from an EMBL/GenBank/DDBJ whole genome shotgun (WGS) entry which is preliminary data.</text>
</comment>
<dbReference type="AlphaFoldDB" id="A0A133S5T4"/>
<evidence type="ECO:0000313" key="1">
    <source>
        <dbReference type="EMBL" id="KXA65054.1"/>
    </source>
</evidence>
<dbReference type="EMBL" id="LRQT01000013">
    <property type="protein sequence ID" value="KXA65054.1"/>
    <property type="molecule type" value="Genomic_DNA"/>
</dbReference>
<sequence>MIEVSMDIQHIMDYLPITYALQQQDVSKTMVDLKLLKEIPIDSSVNQCQGFCYNSKKDVFVLACINSENTRQVIYELDPRTFDIVGTYKFRDANVLAHMNTLTYNPDTNLLYTTNAMIDGHRITTIDADTMSIGNTITIPERVFNLAYDKKTNQFMSIVPIDATMRRINYYTSQFQLVQSKDIDANYDDYNNNGAFANDGKTIFATLSTVITVDKTGNVTKIASFPKNLEIEDMDMRHNIMYAAVNMNHKVFIYTMLNY</sequence>
<dbReference type="PATRIC" id="fig|39777.7.peg.557"/>
<organism evidence="1">
    <name type="scientific">Veillonella atypica</name>
    <dbReference type="NCBI Taxonomy" id="39777"/>
    <lineage>
        <taxon>Bacteria</taxon>
        <taxon>Bacillati</taxon>
        <taxon>Bacillota</taxon>
        <taxon>Negativicutes</taxon>
        <taxon>Veillonellales</taxon>
        <taxon>Veillonellaceae</taxon>
        <taxon>Veillonella</taxon>
    </lineage>
</organism>
<dbReference type="Gene3D" id="2.130.10.10">
    <property type="entry name" value="YVTN repeat-like/Quinoprotein amine dehydrogenase"/>
    <property type="match status" value="1"/>
</dbReference>
<name>A0A133S5T4_9FIRM</name>
<evidence type="ECO:0000313" key="2">
    <source>
        <dbReference type="Proteomes" id="UP000070226"/>
    </source>
</evidence>